<dbReference type="Gene3D" id="3.40.220.10">
    <property type="entry name" value="Leucine Aminopeptidase, subunit E, domain 1"/>
    <property type="match status" value="1"/>
</dbReference>
<evidence type="ECO:0000259" key="1">
    <source>
        <dbReference type="PROSITE" id="PS51154"/>
    </source>
</evidence>
<sequence>MRQLTVSDYADRISLHRPYVPTTLQGLTNPALVLRVLQELTLVLQKSGIKDVRELDSDEQRTLLDSAITVLPPGFLSDNGKSALDTLLSAECQSQSITDVSELAPFLKIGDTKVVLWRGDITTLKADAIVNAANSQLLGCFLPQHKCIDNAIHNRAGVQLREDCDVIIQLQGGEEPTGEAKITRGYNLPAKYVIHTVGPIVQGNVTKESEQLLAASYQHILDITQEVKDARSVALCAISTGVFGYPIEQATPVAINTVAKWLKANPGKLDTIVFNVFSERDYDVYQSELEEFVCKN</sequence>
<dbReference type="SMART" id="SM00506">
    <property type="entry name" value="A1pp"/>
    <property type="match status" value="1"/>
</dbReference>
<accession>A0A128F3U9</accession>
<protein>
    <submittedName>
        <fullName evidence="2">O-acetyl-ADP-ribose deacetylase</fullName>
        <ecNumber evidence="2">3.5.1.-</ecNumber>
    </submittedName>
</protein>
<dbReference type="PANTHER" id="PTHR11106">
    <property type="entry name" value="GANGLIOSIDE INDUCED DIFFERENTIATION ASSOCIATED PROTEIN 2-RELATED"/>
    <property type="match status" value="1"/>
</dbReference>
<dbReference type="PANTHER" id="PTHR11106:SF27">
    <property type="entry name" value="MACRO DOMAIN-CONTAINING PROTEIN"/>
    <property type="match status" value="1"/>
</dbReference>
<dbReference type="CDD" id="cd02908">
    <property type="entry name" value="Macro_OAADPr_deacetylase"/>
    <property type="match status" value="1"/>
</dbReference>
<organism evidence="2 3">
    <name type="scientific">Grimontia celer</name>
    <dbReference type="NCBI Taxonomy" id="1796497"/>
    <lineage>
        <taxon>Bacteria</taxon>
        <taxon>Pseudomonadati</taxon>
        <taxon>Pseudomonadota</taxon>
        <taxon>Gammaproteobacteria</taxon>
        <taxon>Vibrionales</taxon>
        <taxon>Vibrionaceae</taxon>
        <taxon>Grimontia</taxon>
    </lineage>
</organism>
<gene>
    <name evidence="2" type="primary">ymdB</name>
    <name evidence="2" type="ORF">GCE9029_02480</name>
</gene>
<dbReference type="AlphaFoldDB" id="A0A128F3U9"/>
<dbReference type="NCBIfam" id="NF003163">
    <property type="entry name" value="PRK04143.1"/>
    <property type="match status" value="1"/>
</dbReference>
<keyword evidence="2" id="KW-0378">Hydrolase</keyword>
<dbReference type="PROSITE" id="PS51154">
    <property type="entry name" value="MACRO"/>
    <property type="match status" value="1"/>
</dbReference>
<reference evidence="3" key="1">
    <citation type="submission" date="2016-02" db="EMBL/GenBank/DDBJ databases">
        <authorList>
            <person name="Rodrigo-Torres Lidia"/>
            <person name="Arahal R.David."/>
        </authorList>
    </citation>
    <scope>NUCLEOTIDE SEQUENCE [LARGE SCALE GENOMIC DNA]</scope>
    <source>
        <strain evidence="3">CECT 9029</strain>
    </source>
</reference>
<keyword evidence="3" id="KW-1185">Reference proteome</keyword>
<dbReference type="GO" id="GO:0016787">
    <property type="term" value="F:hydrolase activity"/>
    <property type="evidence" value="ECO:0007669"/>
    <property type="project" value="UniProtKB-KW"/>
</dbReference>
<proteinExistence type="predicted"/>
<evidence type="ECO:0000313" key="3">
    <source>
        <dbReference type="Proteomes" id="UP000071641"/>
    </source>
</evidence>
<dbReference type="STRING" id="1796497.GCE9029_02480"/>
<name>A0A128F3U9_9GAMM</name>
<dbReference type="RefSeq" id="WP_062663545.1">
    <property type="nucleotide sequence ID" value="NZ_FIZX01000002.1"/>
</dbReference>
<dbReference type="InterPro" id="IPR002589">
    <property type="entry name" value="Macro_dom"/>
</dbReference>
<dbReference type="OrthoDB" id="6194521at2"/>
<dbReference type="Pfam" id="PF01661">
    <property type="entry name" value="Macro"/>
    <property type="match status" value="1"/>
</dbReference>
<dbReference type="EC" id="3.5.1.-" evidence="2"/>
<feature type="domain" description="Macro" evidence="1">
    <location>
        <begin position="101"/>
        <end position="293"/>
    </location>
</feature>
<evidence type="ECO:0000313" key="2">
    <source>
        <dbReference type="EMBL" id="CZF81235.1"/>
    </source>
</evidence>
<dbReference type="Proteomes" id="UP000071641">
    <property type="component" value="Unassembled WGS sequence"/>
</dbReference>
<dbReference type="SUPFAM" id="SSF52949">
    <property type="entry name" value="Macro domain-like"/>
    <property type="match status" value="1"/>
</dbReference>
<dbReference type="InterPro" id="IPR043472">
    <property type="entry name" value="Macro_dom-like"/>
</dbReference>
<dbReference type="EMBL" id="FIZX01000002">
    <property type="protein sequence ID" value="CZF81235.1"/>
    <property type="molecule type" value="Genomic_DNA"/>
</dbReference>